<dbReference type="PANTHER" id="PTHR40050:SF1">
    <property type="entry name" value="INNER SPORE COAT PROTEIN H"/>
    <property type="match status" value="1"/>
</dbReference>
<sequence length="431" mass="49832">MNSIVRNVFWGELICLSLFLASCSDDSEPVCTLPISTKEMIYQVAQLTINTENAAPIMGKDKKDYVNCTFIIDSEIEEWDYNGTGRIRGRGNSTWLWYPKKPYRIKLDKKSEILGLATEKDWVLLANYRDPTHMMNTFTFIAGEKLGLPYTNHSRYVEVTLNGEYIGLYQLTEQVEQGSSRIAVDDEQGMLISLDADDGPELNPNGGDNFWSTVYRMPICVKHPEDATATQLKGVQDDFARLEQSIHDSDYETTARLMNIASFIDYMIIQELVYNVEVDAPRSIYMHKDKNGLWTMGPLWDFDAGFDFDWGTMYTGHNYFTSYRELVLGTDPVNHTGGYRVPSFFTDLFKNKRFVSEYKARWTEIKGEIMSEFWEETRRFAVGCSGAMKRNAECWPIDKNYQTEITRMKQWLQQRTDYLDTVIKNYPSGTK</sequence>
<dbReference type="EMBL" id="FQZN01000007">
    <property type="protein sequence ID" value="SHI76817.1"/>
    <property type="molecule type" value="Genomic_DNA"/>
</dbReference>
<accession>A0A1M6DU73</accession>
<organism evidence="1 2">
    <name type="scientific">Bacteroides stercorirosoris</name>
    <dbReference type="NCBI Taxonomy" id="871324"/>
    <lineage>
        <taxon>Bacteria</taxon>
        <taxon>Pseudomonadati</taxon>
        <taxon>Bacteroidota</taxon>
        <taxon>Bacteroidia</taxon>
        <taxon>Bacteroidales</taxon>
        <taxon>Bacteroidaceae</taxon>
        <taxon>Bacteroides</taxon>
    </lineage>
</organism>
<protein>
    <submittedName>
        <fullName evidence="1">Intein N-terminal splicing region</fullName>
    </submittedName>
</protein>
<reference evidence="2" key="1">
    <citation type="submission" date="2016-11" db="EMBL/GenBank/DDBJ databases">
        <authorList>
            <person name="Varghese N."/>
            <person name="Submissions S."/>
        </authorList>
    </citation>
    <scope>NUCLEOTIDE SEQUENCE [LARGE SCALE GENOMIC DNA]</scope>
    <source>
        <strain evidence="2">DSM 26884</strain>
    </source>
</reference>
<name>A0A1M6DU73_9BACE</name>
<dbReference type="AlphaFoldDB" id="A0A1M6DU73"/>
<dbReference type="InterPro" id="IPR014867">
    <property type="entry name" value="Spore_coat_CotH_CotH2/3/7"/>
</dbReference>
<evidence type="ECO:0000313" key="2">
    <source>
        <dbReference type="Proteomes" id="UP000184192"/>
    </source>
</evidence>
<dbReference type="PROSITE" id="PS51257">
    <property type="entry name" value="PROKAR_LIPOPROTEIN"/>
    <property type="match status" value="1"/>
</dbReference>
<dbReference type="Pfam" id="PF08757">
    <property type="entry name" value="CotH"/>
    <property type="match status" value="1"/>
</dbReference>
<evidence type="ECO:0000313" key="1">
    <source>
        <dbReference type="EMBL" id="SHI76817.1"/>
    </source>
</evidence>
<proteinExistence type="predicted"/>
<dbReference type="eggNOG" id="COG4935">
    <property type="taxonomic scope" value="Bacteria"/>
</dbReference>
<dbReference type="Proteomes" id="UP000184192">
    <property type="component" value="Unassembled WGS sequence"/>
</dbReference>
<gene>
    <name evidence="1" type="ORF">SAMN05444350_107119</name>
</gene>
<dbReference type="PANTHER" id="PTHR40050">
    <property type="entry name" value="INNER SPORE COAT PROTEIN H"/>
    <property type="match status" value="1"/>
</dbReference>
<keyword evidence="2" id="KW-1185">Reference proteome</keyword>